<reference evidence="1" key="1">
    <citation type="submission" date="2021-01" db="UniProtKB">
        <authorList>
            <consortium name="EnsemblMetazoa"/>
        </authorList>
    </citation>
    <scope>IDENTIFICATION</scope>
</reference>
<dbReference type="GO" id="GO:0090730">
    <property type="term" value="C:Las1 complex"/>
    <property type="evidence" value="ECO:0007669"/>
    <property type="project" value="InterPro"/>
</dbReference>
<evidence type="ECO:0000313" key="2">
    <source>
        <dbReference type="Proteomes" id="UP000594262"/>
    </source>
</evidence>
<sequence>MSRETAWSNWNEWKHCKKLFFSNDNSEISKAIDFVKMWKARIRTGSMPVSIDLTSILFGAKIQLDGSNLENEQQALLCGAMALVRFVNGITDQFQTGFYAQPVQNIADKIDIPEWMVELRHEITHGQIPSVDLVPKV</sequence>
<organism evidence="1 2">
    <name type="scientific">Clytia hemisphaerica</name>
    <dbReference type="NCBI Taxonomy" id="252671"/>
    <lineage>
        <taxon>Eukaryota</taxon>
        <taxon>Metazoa</taxon>
        <taxon>Cnidaria</taxon>
        <taxon>Hydrozoa</taxon>
        <taxon>Hydroidolina</taxon>
        <taxon>Leptothecata</taxon>
        <taxon>Obeliida</taxon>
        <taxon>Clytiidae</taxon>
        <taxon>Clytia</taxon>
    </lineage>
</organism>
<dbReference type="PANTHER" id="PTHR15002:SF0">
    <property type="entry name" value="RIBOSOMAL BIOGENESIS PROTEIN LAS1L"/>
    <property type="match status" value="1"/>
</dbReference>
<protein>
    <submittedName>
        <fullName evidence="1">Uncharacterized protein</fullName>
    </submittedName>
</protein>
<dbReference type="OrthoDB" id="10263222at2759"/>
<dbReference type="AlphaFoldDB" id="A0A7M5UPC1"/>
<dbReference type="GO" id="GO:0000460">
    <property type="term" value="P:maturation of 5.8S rRNA"/>
    <property type="evidence" value="ECO:0007669"/>
    <property type="project" value="TreeGrafter"/>
</dbReference>
<name>A0A7M5UPC1_9CNID</name>
<dbReference type="GO" id="GO:0000470">
    <property type="term" value="P:maturation of LSU-rRNA"/>
    <property type="evidence" value="ECO:0007669"/>
    <property type="project" value="TreeGrafter"/>
</dbReference>
<evidence type="ECO:0000313" key="1">
    <source>
        <dbReference type="EnsemblMetazoa" id="CLYHEMP002001.1"/>
    </source>
</evidence>
<dbReference type="InterPro" id="IPR007174">
    <property type="entry name" value="Las1"/>
</dbReference>
<proteinExistence type="predicted"/>
<dbReference type="PANTHER" id="PTHR15002">
    <property type="entry name" value="RIBOSOMAL BIOGENESIS PROTEIN LAS1L"/>
    <property type="match status" value="1"/>
</dbReference>
<dbReference type="Pfam" id="PF04031">
    <property type="entry name" value="Las1"/>
    <property type="match status" value="1"/>
</dbReference>
<dbReference type="EnsemblMetazoa" id="CLYHEMT002001.1">
    <property type="protein sequence ID" value="CLYHEMP002001.1"/>
    <property type="gene ID" value="CLYHEMG002001"/>
</dbReference>
<dbReference type="GO" id="GO:0004519">
    <property type="term" value="F:endonuclease activity"/>
    <property type="evidence" value="ECO:0007669"/>
    <property type="project" value="InterPro"/>
</dbReference>
<accession>A0A7M5UPC1</accession>
<dbReference type="Proteomes" id="UP000594262">
    <property type="component" value="Unplaced"/>
</dbReference>
<keyword evidence="2" id="KW-1185">Reference proteome</keyword>
<dbReference type="GO" id="GO:0030687">
    <property type="term" value="C:preribosome, large subunit precursor"/>
    <property type="evidence" value="ECO:0007669"/>
    <property type="project" value="TreeGrafter"/>
</dbReference>